<organism evidence="4 5">
    <name type="scientific">Zygotorulaspora mrakii</name>
    <name type="common">Zygosaccharomyces mrakii</name>
    <dbReference type="NCBI Taxonomy" id="42260"/>
    <lineage>
        <taxon>Eukaryota</taxon>
        <taxon>Fungi</taxon>
        <taxon>Dikarya</taxon>
        <taxon>Ascomycota</taxon>
        <taxon>Saccharomycotina</taxon>
        <taxon>Saccharomycetes</taxon>
        <taxon>Saccharomycetales</taxon>
        <taxon>Saccharomycetaceae</taxon>
        <taxon>Zygotorulaspora</taxon>
    </lineage>
</organism>
<feature type="compositionally biased region" description="Basic residues" evidence="2">
    <location>
        <begin position="125"/>
        <end position="140"/>
    </location>
</feature>
<name>A0A7H9B969_ZYGMR</name>
<feature type="compositionally biased region" description="Basic and acidic residues" evidence="2">
    <location>
        <begin position="31"/>
        <end position="46"/>
    </location>
</feature>
<feature type="compositionally biased region" description="Acidic residues" evidence="2">
    <location>
        <begin position="102"/>
        <end position="113"/>
    </location>
</feature>
<dbReference type="InterPro" id="IPR013272">
    <property type="entry name" value="Vps72/YL1_C"/>
</dbReference>
<dbReference type="RefSeq" id="XP_037146725.1">
    <property type="nucleotide sequence ID" value="XM_037290830.1"/>
</dbReference>
<feature type="region of interest" description="Disordered" evidence="2">
    <location>
        <begin position="371"/>
        <end position="436"/>
    </location>
</feature>
<evidence type="ECO:0000313" key="4">
    <source>
        <dbReference type="EMBL" id="QLG75000.1"/>
    </source>
</evidence>
<evidence type="ECO:0000256" key="1">
    <source>
        <dbReference type="ARBA" id="ARBA00006832"/>
    </source>
</evidence>
<dbReference type="EMBL" id="CP058611">
    <property type="protein sequence ID" value="QLG75000.1"/>
    <property type="molecule type" value="Genomic_DNA"/>
</dbReference>
<feature type="region of interest" description="Disordered" evidence="2">
    <location>
        <begin position="296"/>
        <end position="326"/>
    </location>
</feature>
<protein>
    <recommendedName>
        <fullName evidence="3">Vps72/YL1 C-terminal domain-containing protein</fullName>
    </recommendedName>
</protein>
<feature type="compositionally biased region" description="Basic and acidic residues" evidence="2">
    <location>
        <begin position="378"/>
        <end position="394"/>
    </location>
</feature>
<dbReference type="Pfam" id="PF05764">
    <property type="entry name" value="YL1"/>
    <property type="match status" value="1"/>
</dbReference>
<dbReference type="SMART" id="SM00993">
    <property type="entry name" value="YL1_C"/>
    <property type="match status" value="1"/>
</dbReference>
<feature type="compositionally biased region" description="Basic residues" evidence="2">
    <location>
        <begin position="296"/>
        <end position="310"/>
    </location>
</feature>
<evidence type="ECO:0000313" key="5">
    <source>
        <dbReference type="Proteomes" id="UP000509704"/>
    </source>
</evidence>
<evidence type="ECO:0000256" key="2">
    <source>
        <dbReference type="SAM" id="MobiDB-lite"/>
    </source>
</evidence>
<feature type="compositionally biased region" description="Polar residues" evidence="2">
    <location>
        <begin position="420"/>
        <end position="429"/>
    </location>
</feature>
<feature type="compositionally biased region" description="Basic and acidic residues" evidence="2">
    <location>
        <begin position="114"/>
        <end position="124"/>
    </location>
</feature>
<feature type="compositionally biased region" description="Acidic residues" evidence="2">
    <location>
        <begin position="47"/>
        <end position="67"/>
    </location>
</feature>
<feature type="compositionally biased region" description="Basic and acidic residues" evidence="2">
    <location>
        <begin position="410"/>
        <end position="419"/>
    </location>
</feature>
<dbReference type="Pfam" id="PF08265">
    <property type="entry name" value="YL1_C"/>
    <property type="match status" value="1"/>
</dbReference>
<feature type="compositionally biased region" description="Basic and acidic residues" evidence="2">
    <location>
        <begin position="79"/>
        <end position="88"/>
    </location>
</feature>
<sequence>MEDSASDSHDEQELLMSTRQRRSNAGNRMRKLLEQELEEMKSKTDALNDDELDLLFQEDADDEEFEGEGSSSEAEGSEEPERVFEPPKEPTTANDDMLLSDSEPESSEQEGDDAGERELQDERARQRKKRKKNLAPVIKKKSKISTDELDGQVRQQLHHELLNAESLLVADRRTSKRSSVVANKLEVYAKLSRAEKKRKVIQERIKKHKALQREVVLTQEDRMRIALETEKFNLLSLNKYKEQEVSKKQSRLAMQKRQKIKFRPGEVVIQELSIAWNVDPVMELEDKQYWDAQLKKREKKKKKYPRRQKKHNLEPLDKTEKDAVNNQQIDQGKNENMGKGLGDVAVAGTTENRSHVSFEETNMHTKADYGIEEMGQDTSKEGKNTMGVKKKEDSQEGEQSSKENITSDVIENKVCKDTSHNPTDSLNISKDNKEDELKDDCANKSKFTAGSVNGIEIPNFRDTSRVPEDTSGTRLADDNGKGIQLGTIEKEDGKIKKQVTFAEQTVTTHIDPDANPSLEGSFQNIEPTGVISDNAQQSDGLPLEESHEELIYEGPPQLVAKDMVSLYRFPSETYEGDVRDELFGKQWSNATRQRSPTVENICKITMPENALSYTANTSIIPDLSFLENFPAFGEYGRKIVHDTGGNKHEELEVEIKTQPPSGVLFSNGVRKRCLITNKECHYFDPKNGVPYSDVEAYRVIQEIQDSSIAESHENSEPHYQWVGFRNGGIYLDLLQKPANNVPEGF</sequence>
<dbReference type="PANTHER" id="PTHR13275:SF4">
    <property type="entry name" value="VACUOLAR PROTEIN SORTING-ASSOCIATED PROTEIN 72 HOMOLOG"/>
    <property type="match status" value="1"/>
</dbReference>
<dbReference type="AlphaFoldDB" id="A0A7H9B969"/>
<feature type="compositionally biased region" description="Basic and acidic residues" evidence="2">
    <location>
        <begin position="311"/>
        <end position="323"/>
    </location>
</feature>
<evidence type="ECO:0000259" key="3">
    <source>
        <dbReference type="SMART" id="SM00993"/>
    </source>
</evidence>
<dbReference type="InterPro" id="IPR046757">
    <property type="entry name" value="YL1_N"/>
</dbReference>
<feature type="region of interest" description="Disordered" evidence="2">
    <location>
        <begin position="458"/>
        <end position="480"/>
    </location>
</feature>
<dbReference type="GO" id="GO:0005634">
    <property type="term" value="C:nucleus"/>
    <property type="evidence" value="ECO:0007669"/>
    <property type="project" value="TreeGrafter"/>
</dbReference>
<gene>
    <name evidence="4" type="ORF">HG535_0H03270</name>
</gene>
<feature type="compositionally biased region" description="Basic and acidic residues" evidence="2">
    <location>
        <begin position="1"/>
        <end position="12"/>
    </location>
</feature>
<feature type="compositionally biased region" description="Polar residues" evidence="2">
    <location>
        <begin position="15"/>
        <end position="26"/>
    </location>
</feature>
<keyword evidence="5" id="KW-1185">Reference proteome</keyword>
<comment type="similarity">
    <text evidence="1">Belongs to the VPS72/YL1 family.</text>
</comment>
<reference evidence="4 5" key="1">
    <citation type="submission" date="2020-07" db="EMBL/GenBank/DDBJ databases">
        <title>The yeast mating-type switching endonuclease HO is a domesticated member of an unorthodox homing genetic element family.</title>
        <authorList>
            <person name="Coughlan A.Y."/>
            <person name="Lombardi L."/>
            <person name="Braun-Galleani S."/>
            <person name="Martos A.R."/>
            <person name="Galeote V."/>
            <person name="Bigey F."/>
            <person name="Dequin S."/>
            <person name="Byrne K.P."/>
            <person name="Wolfe K.H."/>
        </authorList>
    </citation>
    <scope>NUCLEOTIDE SEQUENCE [LARGE SCALE GENOMIC DNA]</scope>
    <source>
        <strain evidence="4 5">NRRL Y-6702</strain>
    </source>
</reference>
<dbReference type="Proteomes" id="UP000509704">
    <property type="component" value="Chromosome 8"/>
</dbReference>
<dbReference type="GeneID" id="59238803"/>
<feature type="region of interest" description="Disordered" evidence="2">
    <location>
        <begin position="1"/>
        <end position="140"/>
    </location>
</feature>
<dbReference type="PANTHER" id="PTHR13275">
    <property type="entry name" value="YL-1 PROTEIN TRANSCRIPTION FACTOR-LIKE 1"/>
    <property type="match status" value="1"/>
</dbReference>
<dbReference type="OrthoDB" id="49520at2759"/>
<feature type="domain" description="Vps72/YL1 C-terminal" evidence="3">
    <location>
        <begin position="671"/>
        <end position="700"/>
    </location>
</feature>
<dbReference type="KEGG" id="zmk:HG535_0H03270"/>
<proteinExistence type="inferred from homology"/>
<accession>A0A7H9B969</accession>